<dbReference type="InterPro" id="IPR012337">
    <property type="entry name" value="RNaseH-like_sf"/>
</dbReference>
<reference evidence="2 3" key="1">
    <citation type="submission" date="2025-04" db="UniProtKB">
        <authorList>
            <consortium name="RefSeq"/>
        </authorList>
    </citation>
    <scope>IDENTIFICATION</scope>
    <source>
        <tissue evidence="2 3">Blood</tissue>
    </source>
</reference>
<evidence type="ECO:0000313" key="2">
    <source>
        <dbReference type="RefSeq" id="XP_054831567.1"/>
    </source>
</evidence>
<proteinExistence type="predicted"/>
<dbReference type="PANTHER" id="PTHR45913">
    <property type="entry name" value="EPM2A-INTERACTING PROTEIN 1"/>
    <property type="match status" value="1"/>
</dbReference>
<organism evidence="1 4">
    <name type="scientific">Eublepharis macularius</name>
    <name type="common">Leopard gecko</name>
    <name type="synonym">Cyrtodactylus macularius</name>
    <dbReference type="NCBI Taxonomy" id="481883"/>
    <lineage>
        <taxon>Eukaryota</taxon>
        <taxon>Metazoa</taxon>
        <taxon>Chordata</taxon>
        <taxon>Craniata</taxon>
        <taxon>Vertebrata</taxon>
        <taxon>Euteleostomi</taxon>
        <taxon>Lepidosauria</taxon>
        <taxon>Squamata</taxon>
        <taxon>Bifurcata</taxon>
        <taxon>Gekkota</taxon>
        <taxon>Eublepharidae</taxon>
        <taxon>Eublepharinae</taxon>
        <taxon>Eublepharis</taxon>
    </lineage>
</organism>
<dbReference type="KEGG" id="emc:129327132"/>
<dbReference type="PANTHER" id="PTHR45913:SF21">
    <property type="entry name" value="DUF4371 DOMAIN-CONTAINING PROTEIN"/>
    <property type="match status" value="1"/>
</dbReference>
<evidence type="ECO:0000313" key="3">
    <source>
        <dbReference type="RefSeq" id="XP_054831568.1"/>
    </source>
</evidence>
<keyword evidence="1" id="KW-1185">Reference proteome</keyword>
<protein>
    <submittedName>
        <fullName evidence="2 3">General transcription factor II-I repeat domain-containing protein 2A-like</fullName>
    </submittedName>
</protein>
<dbReference type="RefSeq" id="XP_054831567.1">
    <property type="nucleotide sequence ID" value="XM_054975592.1"/>
</dbReference>
<dbReference type="AlphaFoldDB" id="A0AA97J5M4"/>
<accession>A0AA97J5M4</accession>
<dbReference type="Proteomes" id="UP001190640">
    <property type="component" value="Chromosome 4"/>
</dbReference>
<dbReference type="GeneID" id="129327132"/>
<dbReference type="SUPFAM" id="SSF53098">
    <property type="entry name" value="Ribonuclease H-like"/>
    <property type="match status" value="1"/>
</dbReference>
<dbReference type="RefSeq" id="XP_054831568.1">
    <property type="nucleotide sequence ID" value="XM_054975593.1"/>
</dbReference>
<dbReference type="RefSeq" id="XP_054831569.1">
    <property type="nucleotide sequence ID" value="XM_054975594.1"/>
</dbReference>
<name>A0AA97J5M4_EUBMA</name>
<gene>
    <name evidence="2 3 4" type="primary">LOC129327132</name>
</gene>
<evidence type="ECO:0000313" key="4">
    <source>
        <dbReference type="RefSeq" id="XP_054831569.1"/>
    </source>
</evidence>
<sequence length="698" mass="79489">MLENYEMVASLEEHLSPKPDCTSRLKEGLFAQGSTEDDRWIDDGTVIKIKVEDIEQEVPVSEEEHQSLPRRQQESILSQTSGHEIVQMRGQPSRRHRNYFFNPEWEERFCFVELKGKSMCLLCSSTVAIPKKYNVQRHFETHHSAFSSCFPLGSELRKKKLEELKSTLAPQQPQFTRPAAPCKNTTIASFKIASLLAKRKKPFEDGELIKQTFLDAGDCIFDGFSNKKEIMSAIQKLQLSGNTVTRRIKAISSDLEHQLQSDMQKCIWFSLQLDEAVDVTDSSKLAVMARMVFSDLSVKEELLKILLLKGQTKGEDIFQAFKSYAMEISLPLHKLASISTDGEPAMADPLNGFIAQCGKDESFPKFLSYHCIIHEEAVCVEVLQFKHVVDTVIKTIDSIQAASSRQRLLKALLEDVETESSDLTLRAEVKWLHPGKVLPSFLNLIEEIREFLKSRNQYVEQLDNKLWLVDLAFLADLMEKLNSLKAEFQGRSSHIADMMASVNSFQGKLRLWKLHFKRKSLLHFPSMQRVGGESEFDFQTFVGHLETLEEHFLARFHQFTGIEPAVAFFINPFGPVNITETATSIADIAQASIKEIELEMVGLQNNFVVKSNYGDGHFWDRVDPQKFPLLKRTAAKIQSYFGSTCLRESLFSTMKSIKLKNRTRLTGDHLDGYLRTGTSSYTPDYDKLANDMHCQASH</sequence>
<evidence type="ECO:0000313" key="1">
    <source>
        <dbReference type="Proteomes" id="UP001190640"/>
    </source>
</evidence>